<organism evidence="9 10">
    <name type="scientific">Exocentrus adspersus</name>
    <dbReference type="NCBI Taxonomy" id="1586481"/>
    <lineage>
        <taxon>Eukaryota</taxon>
        <taxon>Metazoa</taxon>
        <taxon>Ecdysozoa</taxon>
        <taxon>Arthropoda</taxon>
        <taxon>Hexapoda</taxon>
        <taxon>Insecta</taxon>
        <taxon>Pterygota</taxon>
        <taxon>Neoptera</taxon>
        <taxon>Endopterygota</taxon>
        <taxon>Coleoptera</taxon>
        <taxon>Polyphaga</taxon>
        <taxon>Cucujiformia</taxon>
        <taxon>Chrysomeloidea</taxon>
        <taxon>Cerambycidae</taxon>
        <taxon>Lamiinae</taxon>
        <taxon>Acanthocinini</taxon>
        <taxon>Exocentrus</taxon>
    </lineage>
</organism>
<proteinExistence type="inferred from homology"/>
<keyword evidence="4" id="KW-0540">Nuclease</keyword>
<feature type="non-terminal residue" evidence="9">
    <location>
        <position position="1"/>
    </location>
</feature>
<evidence type="ECO:0000256" key="3">
    <source>
        <dbReference type="ARBA" id="ARBA00006958"/>
    </source>
</evidence>
<dbReference type="AlphaFoldDB" id="A0AAV8VFD7"/>
<evidence type="ECO:0000256" key="1">
    <source>
        <dbReference type="ARBA" id="ARBA00001968"/>
    </source>
</evidence>
<accession>A0AAV8VFD7</accession>
<evidence type="ECO:0000313" key="9">
    <source>
        <dbReference type="EMBL" id="KAJ8913051.1"/>
    </source>
</evidence>
<reference evidence="9 10" key="1">
    <citation type="journal article" date="2023" name="Insect Mol. Biol.">
        <title>Genome sequencing provides insights into the evolution of gene families encoding plant cell wall-degrading enzymes in longhorned beetles.</title>
        <authorList>
            <person name="Shin N.R."/>
            <person name="Okamura Y."/>
            <person name="Kirsch R."/>
            <person name="Pauchet Y."/>
        </authorList>
    </citation>
    <scope>NUCLEOTIDE SEQUENCE [LARGE SCALE GENOMIC DNA]</scope>
    <source>
        <strain evidence="9">EAD_L_NR</strain>
    </source>
</reference>
<dbReference type="GO" id="GO:0004518">
    <property type="term" value="F:nuclease activity"/>
    <property type="evidence" value="ECO:0007669"/>
    <property type="project" value="UniProtKB-KW"/>
</dbReference>
<keyword evidence="6" id="KW-0378">Hydrolase</keyword>
<dbReference type="GO" id="GO:0016787">
    <property type="term" value="F:hydrolase activity"/>
    <property type="evidence" value="ECO:0007669"/>
    <property type="project" value="UniProtKB-KW"/>
</dbReference>
<dbReference type="InterPro" id="IPR027806">
    <property type="entry name" value="HARBI1_dom"/>
</dbReference>
<dbReference type="PANTHER" id="PTHR22930">
    <property type="match status" value="1"/>
</dbReference>
<evidence type="ECO:0000256" key="5">
    <source>
        <dbReference type="ARBA" id="ARBA00022723"/>
    </source>
</evidence>
<comment type="cofactor">
    <cofactor evidence="1">
        <name>a divalent metal cation</name>
        <dbReference type="ChEBI" id="CHEBI:60240"/>
    </cofactor>
</comment>
<gene>
    <name evidence="9" type="ORF">NQ315_006552</name>
</gene>
<evidence type="ECO:0000256" key="6">
    <source>
        <dbReference type="ARBA" id="ARBA00022801"/>
    </source>
</evidence>
<keyword evidence="10" id="KW-1185">Reference proteome</keyword>
<dbReference type="PANTHER" id="PTHR22930:SF269">
    <property type="entry name" value="NUCLEASE HARBI1-LIKE PROTEIN"/>
    <property type="match status" value="1"/>
</dbReference>
<dbReference type="GO" id="GO:0005634">
    <property type="term" value="C:nucleus"/>
    <property type="evidence" value="ECO:0007669"/>
    <property type="project" value="UniProtKB-SubCell"/>
</dbReference>
<dbReference type="Proteomes" id="UP001159042">
    <property type="component" value="Unassembled WGS sequence"/>
</dbReference>
<dbReference type="EMBL" id="JANEYG010000103">
    <property type="protein sequence ID" value="KAJ8913051.1"/>
    <property type="molecule type" value="Genomic_DNA"/>
</dbReference>
<dbReference type="GO" id="GO:0046872">
    <property type="term" value="F:metal ion binding"/>
    <property type="evidence" value="ECO:0007669"/>
    <property type="project" value="UniProtKB-KW"/>
</dbReference>
<evidence type="ECO:0000256" key="7">
    <source>
        <dbReference type="ARBA" id="ARBA00023242"/>
    </source>
</evidence>
<evidence type="ECO:0000313" key="10">
    <source>
        <dbReference type="Proteomes" id="UP001159042"/>
    </source>
</evidence>
<dbReference type="InterPro" id="IPR045249">
    <property type="entry name" value="HARBI1-like"/>
</dbReference>
<evidence type="ECO:0000256" key="2">
    <source>
        <dbReference type="ARBA" id="ARBA00004123"/>
    </source>
</evidence>
<comment type="subcellular location">
    <subcellularLocation>
        <location evidence="2">Nucleus</location>
    </subcellularLocation>
</comment>
<name>A0AAV8VFD7_9CUCU</name>
<dbReference type="Pfam" id="PF13359">
    <property type="entry name" value="DDE_Tnp_4"/>
    <property type="match status" value="1"/>
</dbReference>
<comment type="caution">
    <text evidence="9">The sequence shown here is derived from an EMBL/GenBank/DDBJ whole genome shotgun (WGS) entry which is preliminary data.</text>
</comment>
<sequence>VHPILEKRNTGGTRILIEELKLDSARFVNYFRMSADLFDRLLNKVGPHIAKIDTFREDVISPSQRLALTLRFLASGDSMTSLYYSYRISLTSVSNIIRETTRVLWDVLFPEVFIKCDQEEWKKVAKGFEKKWNFPHCIGAIDGKHVVIQAPNNSGSLYYNYKHSHSVVLLAVADANYCFVMVDIGGRGRESDGGIFKRSNMGERLNNNELHIPPPEYIGNRRLLPYVIVADEAFQLTNFMLRPYPGRGYTELNDSKKIFNYRLSRARRVIENTFGILAAKWRIYRKPIICDVNTTINIIKSTVCLHNYIKVNDDKCQYITPGYVDYENRNGEIVYGTWRSEIESQNALGEISRTGSNTFTRNAGQIRDEFSCYFNEEGAIPWQWNRNHN</sequence>
<evidence type="ECO:0000256" key="4">
    <source>
        <dbReference type="ARBA" id="ARBA00022722"/>
    </source>
</evidence>
<evidence type="ECO:0000259" key="8">
    <source>
        <dbReference type="Pfam" id="PF13359"/>
    </source>
</evidence>
<feature type="domain" description="DDE Tnp4" evidence="8">
    <location>
        <begin position="141"/>
        <end position="307"/>
    </location>
</feature>
<keyword evidence="7" id="KW-0539">Nucleus</keyword>
<comment type="similarity">
    <text evidence="3">Belongs to the HARBI1 family.</text>
</comment>
<keyword evidence="5" id="KW-0479">Metal-binding</keyword>
<protein>
    <recommendedName>
        <fullName evidence="8">DDE Tnp4 domain-containing protein</fullName>
    </recommendedName>
</protein>